<name>A0A5P8PR16_9CAUD</name>
<evidence type="ECO:0000313" key="1">
    <source>
        <dbReference type="EMBL" id="QFR59737.1"/>
    </source>
</evidence>
<gene>
    <name evidence="1" type="ORF">VBApiPXC38_50</name>
</gene>
<reference evidence="1 2" key="1">
    <citation type="submission" date="2019-09" db="EMBL/GenBank/DDBJ databases">
        <title>The characteristics and genome analysis of VB_ApiP_XC38, a novel N4-like phage Infecting Acinetobacter pittii.</title>
        <authorList>
            <person name="Cheng M."/>
        </authorList>
    </citation>
    <scope>NUCLEOTIDE SEQUENCE [LARGE SCALE GENOMIC DNA]</scope>
</reference>
<dbReference type="Proteomes" id="UP000326537">
    <property type="component" value="Segment"/>
</dbReference>
<evidence type="ECO:0000313" key="2">
    <source>
        <dbReference type="Proteomes" id="UP000326537"/>
    </source>
</evidence>
<dbReference type="EMBL" id="MN508356">
    <property type="protein sequence ID" value="QFR59737.1"/>
    <property type="molecule type" value="Genomic_DNA"/>
</dbReference>
<protein>
    <submittedName>
        <fullName evidence="1">Uncharacterized protein</fullName>
    </submittedName>
</protein>
<keyword evidence="2" id="KW-1185">Reference proteome</keyword>
<accession>A0A5P8PR16</accession>
<proteinExistence type="predicted"/>
<organism evidence="1 2">
    <name type="scientific">Acinetobacter phage VB_ApiP_XC38</name>
    <dbReference type="NCBI Taxonomy" id="2655002"/>
    <lineage>
        <taxon>Viruses</taxon>
        <taxon>Duplodnaviria</taxon>
        <taxon>Heunggongvirae</taxon>
        <taxon>Uroviricota</taxon>
        <taxon>Caudoviricetes</taxon>
        <taxon>Schitoviridae</taxon>
        <taxon>Exceevirus</taxon>
        <taxon>Exceevirus Xc38</taxon>
    </lineage>
</organism>
<sequence>MQLKDLFKPDQFGNVPIYRDTDGFIIYKSTAIPDVYEYKSGEDRRQGTATYFTDETEVFETSREDKVLIYVQNVEHPVAFYKVHGVLATAENVLLARVLEKSK</sequence>